<dbReference type="Gene3D" id="2.160.20.10">
    <property type="entry name" value="Single-stranded right-handed beta-helix, Pectin lyase-like"/>
    <property type="match status" value="1"/>
</dbReference>
<dbReference type="EMBL" id="SPQQ01000006">
    <property type="protein sequence ID" value="TGE36898.1"/>
    <property type="molecule type" value="Genomic_DNA"/>
</dbReference>
<organism evidence="1 2">
    <name type="scientific">Desulfosporosinus fructosivorans</name>
    <dbReference type="NCBI Taxonomy" id="2018669"/>
    <lineage>
        <taxon>Bacteria</taxon>
        <taxon>Bacillati</taxon>
        <taxon>Bacillota</taxon>
        <taxon>Clostridia</taxon>
        <taxon>Eubacteriales</taxon>
        <taxon>Desulfitobacteriaceae</taxon>
        <taxon>Desulfosporosinus</taxon>
    </lineage>
</organism>
<comment type="caution">
    <text evidence="1">The sequence shown here is derived from an EMBL/GenBank/DDBJ whole genome shotgun (WGS) entry which is preliminary data.</text>
</comment>
<dbReference type="InterPro" id="IPR011050">
    <property type="entry name" value="Pectin_lyase_fold/virulence"/>
</dbReference>
<evidence type="ECO:0000313" key="1">
    <source>
        <dbReference type="EMBL" id="TGE36898.1"/>
    </source>
</evidence>
<evidence type="ECO:0000313" key="2">
    <source>
        <dbReference type="Proteomes" id="UP000298460"/>
    </source>
</evidence>
<dbReference type="RefSeq" id="WP_135548987.1">
    <property type="nucleotide sequence ID" value="NZ_SPQQ01000006.1"/>
</dbReference>
<keyword evidence="2" id="KW-1185">Reference proteome</keyword>
<reference evidence="1 2" key="1">
    <citation type="submission" date="2019-03" db="EMBL/GenBank/DDBJ databases">
        <title>Draft Genome Sequence of Desulfosporosinus fructosivorans Strain 63.6F, Isolated from Marine Sediment in the Baltic Sea.</title>
        <authorList>
            <person name="Hausmann B."/>
            <person name="Vandieken V."/>
            <person name="Pjevac P."/>
            <person name="Schreck K."/>
            <person name="Herbold C.W."/>
            <person name="Loy A."/>
        </authorList>
    </citation>
    <scope>NUCLEOTIDE SEQUENCE [LARGE SCALE GENOMIC DNA]</scope>
    <source>
        <strain evidence="1 2">63.6F</strain>
    </source>
</reference>
<evidence type="ECO:0008006" key="3">
    <source>
        <dbReference type="Google" id="ProtNLM"/>
    </source>
</evidence>
<gene>
    <name evidence="1" type="ORF">E4K67_17520</name>
</gene>
<proteinExistence type="predicted"/>
<dbReference type="OrthoDB" id="2666006at2"/>
<dbReference type="SUPFAM" id="SSF51126">
    <property type="entry name" value="Pectin lyase-like"/>
    <property type="match status" value="1"/>
</dbReference>
<protein>
    <recommendedName>
        <fullName evidence="3">Right-handed parallel beta-helix repeat-containing protein</fullName>
    </recommendedName>
</protein>
<accession>A0A4Z0R2B4</accession>
<dbReference type="AlphaFoldDB" id="A0A4Z0R2B4"/>
<dbReference type="InterPro" id="IPR012334">
    <property type="entry name" value="Pectin_lyas_fold"/>
</dbReference>
<sequence length="367" mass="40645">MSLTRRAVPGGGIITIAPRKSLQKSAARYVLPGTDDQETLNDIIQDIHSNPNASFGNWMVPKIQLLDGDINISGSVHVKDSSYIEGSGYNTRFFLQSGSRCDMLVSDNYDSGIVYFPTLKEFRVDGNHDNNRDQDFWGIKIKSQEFEFCHLIVENCHSGIKLDGEGTYGGYFRDGFVKNNHAKGMVAGGDTTITGTSFGDNAKSEEVLWNWDACGLLINGWNTQVVGNNHFAANRTDIVGNWAAYALIQGNIFEAGLWENIVMQGRAWGYLINNNRFGGRRNTLSDTSRSSIKFKDIDASEKAFGNQICNNSFTVYESGDCGYNYCVEESTNCDNNLITNNTFINGYTQANPVLKVGENTQVSMNII</sequence>
<dbReference type="Proteomes" id="UP000298460">
    <property type="component" value="Unassembled WGS sequence"/>
</dbReference>
<name>A0A4Z0R2B4_9FIRM</name>